<dbReference type="EMBL" id="QFNN01000006">
    <property type="protein sequence ID" value="PZO91632.1"/>
    <property type="molecule type" value="Genomic_DNA"/>
</dbReference>
<comment type="caution">
    <text evidence="2">The sequence shown here is derived from an EMBL/GenBank/DDBJ whole genome shotgun (WGS) entry which is preliminary data.</text>
</comment>
<keyword evidence="1" id="KW-0472">Membrane</keyword>
<proteinExistence type="predicted"/>
<evidence type="ECO:0000313" key="2">
    <source>
        <dbReference type="EMBL" id="PZO91632.1"/>
    </source>
</evidence>
<name>A0A2W5AEA3_9SPHN</name>
<protein>
    <submittedName>
        <fullName evidence="2">Uncharacterized protein</fullName>
    </submittedName>
</protein>
<feature type="transmembrane region" description="Helical" evidence="1">
    <location>
        <begin position="43"/>
        <end position="74"/>
    </location>
</feature>
<dbReference type="Proteomes" id="UP000249066">
    <property type="component" value="Unassembled WGS sequence"/>
</dbReference>
<evidence type="ECO:0000256" key="1">
    <source>
        <dbReference type="SAM" id="Phobius"/>
    </source>
</evidence>
<gene>
    <name evidence="2" type="ORF">DI623_02320</name>
</gene>
<keyword evidence="1" id="KW-1133">Transmembrane helix</keyword>
<sequence length="88" mass="9813">MTTDDIRAEIDAIRGRHDDLNYRARSRTPVSPSNIRRRTGTTLIIALAAVVLLAFYGLVKLAWGLGMAIIHIAWPSHSLAKTALDWLF</sequence>
<organism evidence="2 3">
    <name type="scientific">Sphingomonas sanxanigenens</name>
    <dbReference type="NCBI Taxonomy" id="397260"/>
    <lineage>
        <taxon>Bacteria</taxon>
        <taxon>Pseudomonadati</taxon>
        <taxon>Pseudomonadota</taxon>
        <taxon>Alphaproteobacteria</taxon>
        <taxon>Sphingomonadales</taxon>
        <taxon>Sphingomonadaceae</taxon>
        <taxon>Sphingomonas</taxon>
    </lineage>
</organism>
<reference evidence="2 3" key="1">
    <citation type="submission" date="2017-08" db="EMBL/GenBank/DDBJ databases">
        <title>Infants hospitalized years apart are colonized by the same room-sourced microbial strains.</title>
        <authorList>
            <person name="Brooks B."/>
            <person name="Olm M.R."/>
            <person name="Firek B.A."/>
            <person name="Baker R."/>
            <person name="Thomas B.C."/>
            <person name="Morowitz M.J."/>
            <person name="Banfield J.F."/>
        </authorList>
    </citation>
    <scope>NUCLEOTIDE SEQUENCE [LARGE SCALE GENOMIC DNA]</scope>
    <source>
        <strain evidence="2">S2_018_000_R2_101</strain>
    </source>
</reference>
<dbReference type="AlphaFoldDB" id="A0A2W5AEA3"/>
<keyword evidence="1" id="KW-0812">Transmembrane</keyword>
<accession>A0A2W5AEA3</accession>
<evidence type="ECO:0000313" key="3">
    <source>
        <dbReference type="Proteomes" id="UP000249066"/>
    </source>
</evidence>